<feature type="transmembrane region" description="Helical" evidence="1">
    <location>
        <begin position="12"/>
        <end position="39"/>
    </location>
</feature>
<sequence>MGISTQQQDRPLSLWALIATVGVLGVSGLAGGGQFILAPSGRLIGISSTLLAGSPFESYLIPGVILFSVLGVFPLVVVYGLYRRKRWAWPAAIAVGVALVVWVLVEGVVIGFGKRLQYPHLVQGVVIVGLAVLPSVRAALR</sequence>
<keyword evidence="1" id="KW-0812">Transmembrane</keyword>
<dbReference type="KEGG" id="hsai:HPS36_16590"/>
<evidence type="ECO:0000313" key="2">
    <source>
        <dbReference type="EMBL" id="QKG94496.1"/>
    </source>
</evidence>
<protein>
    <recommendedName>
        <fullName evidence="4">TIGR04206 family protein</fullName>
    </recommendedName>
</protein>
<geneLocation type="plasmid" evidence="3">
    <name>phar02</name>
</geneLocation>
<organism evidence="2 3">
    <name type="scientific">Halorubrum salinarum</name>
    <dbReference type="NCBI Taxonomy" id="2739057"/>
    <lineage>
        <taxon>Archaea</taxon>
        <taxon>Methanobacteriati</taxon>
        <taxon>Methanobacteriota</taxon>
        <taxon>Stenosarchaea group</taxon>
        <taxon>Halobacteria</taxon>
        <taxon>Halobacteriales</taxon>
        <taxon>Haloferacaceae</taxon>
        <taxon>Halorubrum</taxon>
    </lineage>
</organism>
<keyword evidence="1" id="KW-1133">Transmembrane helix</keyword>
<evidence type="ECO:0000313" key="3">
    <source>
        <dbReference type="Proteomes" id="UP000505020"/>
    </source>
</evidence>
<keyword evidence="3" id="KW-1185">Reference proteome</keyword>
<dbReference type="Proteomes" id="UP000505020">
    <property type="component" value="Plasmid pHAR02"/>
</dbReference>
<proteinExistence type="predicted"/>
<evidence type="ECO:0008006" key="4">
    <source>
        <dbReference type="Google" id="ProtNLM"/>
    </source>
</evidence>
<keyword evidence="2" id="KW-0614">Plasmid</keyword>
<reference evidence="2 3" key="1">
    <citation type="submission" date="2020-05" db="EMBL/GenBank/DDBJ databases">
        <title>Halorubrum RHB-C sp.nov., an extremely halophilic archaeon isolated from solar salt farm.</title>
        <authorList>
            <person name="Ho H."/>
            <person name="Danganan R.E."/>
            <person name="Dedeles G.R."/>
            <person name="Kim S.-G."/>
        </authorList>
    </citation>
    <scope>NUCLEOTIDE SEQUENCE [LARGE SCALE GENOMIC DNA]</scope>
    <source>
        <strain evidence="2 3">RHB-C</strain>
        <plasmid evidence="3">phar02</plasmid>
    </source>
</reference>
<feature type="transmembrane region" description="Helical" evidence="1">
    <location>
        <begin position="118"/>
        <end position="140"/>
    </location>
</feature>
<gene>
    <name evidence="2" type="ORF">HPS36_16590</name>
</gene>
<keyword evidence="1" id="KW-0472">Membrane</keyword>
<dbReference type="RefSeq" id="WP_049983679.1">
    <property type="nucleotide sequence ID" value="NZ_CP053943.1"/>
</dbReference>
<name>A0A7D4C366_9EURY</name>
<accession>A0A7D4C366</accession>
<dbReference type="EMBL" id="CP053943">
    <property type="protein sequence ID" value="QKG94496.1"/>
    <property type="molecule type" value="Genomic_DNA"/>
</dbReference>
<feature type="transmembrane region" description="Helical" evidence="1">
    <location>
        <begin position="89"/>
        <end position="112"/>
    </location>
</feature>
<dbReference type="GeneID" id="55596654"/>
<feature type="transmembrane region" description="Helical" evidence="1">
    <location>
        <begin position="59"/>
        <end position="82"/>
    </location>
</feature>
<dbReference type="AlphaFoldDB" id="A0A7D4C366"/>
<evidence type="ECO:0000256" key="1">
    <source>
        <dbReference type="SAM" id="Phobius"/>
    </source>
</evidence>